<reference evidence="4 5" key="1">
    <citation type="submission" date="2016-03" db="EMBL/GenBank/DDBJ databases">
        <title>How can Kluyveromyces marxianus grow so fast - potential evolutionary course in Saccharomyces Complex revealed by comparative genomics.</title>
        <authorList>
            <person name="Mo W."/>
            <person name="Lu W."/>
            <person name="Yang X."/>
            <person name="Qi J."/>
            <person name="Lv H."/>
        </authorList>
    </citation>
    <scope>NUCLEOTIDE SEQUENCE [LARGE SCALE GENOMIC DNA]</scope>
    <source>
        <strain evidence="4 5">FIM1</strain>
    </source>
</reference>
<evidence type="ECO:0000256" key="1">
    <source>
        <dbReference type="SAM" id="MobiDB-lite"/>
    </source>
</evidence>
<evidence type="ECO:0000256" key="2">
    <source>
        <dbReference type="SAM" id="Phobius"/>
    </source>
</evidence>
<dbReference type="PANTHER" id="PTHR31104">
    <property type="entry name" value="PEPTIDE-N4-(N-ACETYL-BETA-GLUCOSAMINYL)ASPARAGINE AMIDASE A PROTEIN"/>
    <property type="match status" value="1"/>
</dbReference>
<reference evidence="4 5" key="2">
    <citation type="submission" date="2019-11" db="EMBL/GenBank/DDBJ databases">
        <authorList>
            <person name="Lu H."/>
        </authorList>
    </citation>
    <scope>NUCLEOTIDE SEQUENCE [LARGE SCALE GENOMIC DNA]</scope>
    <source>
        <strain evidence="4 5">FIM1</strain>
    </source>
</reference>
<keyword evidence="2" id="KW-0472">Membrane</keyword>
<organism evidence="4 5">
    <name type="scientific">Kluyveromyces marxianus</name>
    <name type="common">Yeast</name>
    <name type="synonym">Candida kefyr</name>
    <dbReference type="NCBI Taxonomy" id="4911"/>
    <lineage>
        <taxon>Eukaryota</taxon>
        <taxon>Fungi</taxon>
        <taxon>Dikarya</taxon>
        <taxon>Ascomycota</taxon>
        <taxon>Saccharomycotina</taxon>
        <taxon>Saccharomycetes</taxon>
        <taxon>Saccharomycetales</taxon>
        <taxon>Saccharomycetaceae</taxon>
        <taxon>Kluyveromyces</taxon>
    </lineage>
</organism>
<evidence type="ECO:0000313" key="5">
    <source>
        <dbReference type="Proteomes" id="UP000422736"/>
    </source>
</evidence>
<keyword evidence="2" id="KW-0812">Transmembrane</keyword>
<name>A0ABX6F313_KLUMA</name>
<feature type="region of interest" description="Disordered" evidence="1">
    <location>
        <begin position="21"/>
        <end position="44"/>
    </location>
</feature>
<feature type="domain" description="Peptide N-acetyl-beta-D-glucosaminyl asparaginase amidase A N-terminal" evidence="3">
    <location>
        <begin position="127"/>
        <end position="472"/>
    </location>
</feature>
<evidence type="ECO:0000313" key="4">
    <source>
        <dbReference type="EMBL" id="QGN17534.1"/>
    </source>
</evidence>
<protein>
    <submittedName>
        <fullName evidence="4">PNGaseA super family</fullName>
    </submittedName>
</protein>
<dbReference type="Pfam" id="PF12222">
    <property type="entry name" value="PNGaseA"/>
    <property type="match status" value="1"/>
</dbReference>
<keyword evidence="5" id="KW-1185">Reference proteome</keyword>
<sequence>MGTKGKEMSIWDQMVLATKKSKLKSQLKPMPRSTGESSEKQEKESYWQYDLEKDGFKPKTDASNVSLKKRCFSWALFAFRVVFVILALVRLLNYHLSDNKSISISDNDNIQDSFEITIAELPTENLVHTDQLLTYSFGNSWGHPARVPYTPYTGSPYNKVMLELFTNVSGRQYDRLGHIFIDNITVWRTSTVEPYDNKTIISRSSKDITDYISLFQKGDPLELTFQLDNIVTKLQDGIFNVDLRIHYFDCPTPHHGRDETAKDFFYHYATTPPNRVIPLVVDPKKKTPLLYYPIASQSNPRWTRPLEDFGANLDGTLEHARLEVFLSGNAAEEFWYGNVLDEYVSKFKNSFHEISGHGPVRVLKVYLYDGKNEYLVATMVPTPVIFTGGFSPALWRPCVGIDAFDLEHLSIDLTPFLSLLKDEKPWELQFEIVSSLNDKYKDTIGENWILSGNIKQWTNQESKMDYGEMIQNTFNSTFDVNVIDIDDPNELHQTVNATARNEVASVVYLDDKPYVISRIYHNEFISSLKFVEDGDDEHHVVDLEKYNIISIYEEEAFRKSNPIVSLIDKSSWHFVGNVKTLDIDVPKSEMTYSAAISRSVDRFKYIKDYTSGQEFEVKNSQDLVDYANTHDSIPHIIVNALKGSQTGSSKYTLAPSGNYGSGDSVHHVRVFKDYPFKEHYNRDVVVSKNSVVFDVIKRDL</sequence>
<proteinExistence type="predicted"/>
<dbReference type="InterPro" id="IPR056948">
    <property type="entry name" value="PNGaseA_N"/>
</dbReference>
<dbReference type="Proteomes" id="UP000422736">
    <property type="component" value="Chromosome 6"/>
</dbReference>
<evidence type="ECO:0000259" key="3">
    <source>
        <dbReference type="Pfam" id="PF12222"/>
    </source>
</evidence>
<keyword evidence="2" id="KW-1133">Transmembrane helix</keyword>
<dbReference type="EMBL" id="CP015059">
    <property type="protein sequence ID" value="QGN17534.1"/>
    <property type="molecule type" value="Genomic_DNA"/>
</dbReference>
<gene>
    <name evidence="4" type="ORF">FIM1_4270</name>
</gene>
<dbReference type="InterPro" id="IPR021102">
    <property type="entry name" value="PNGase_A"/>
</dbReference>
<accession>A0ABX6F313</accession>
<feature type="transmembrane region" description="Helical" evidence="2">
    <location>
        <begin position="71"/>
        <end position="92"/>
    </location>
</feature>